<dbReference type="AlphaFoldDB" id="A0A1E3V8Z4"/>
<dbReference type="SUPFAM" id="SSF47413">
    <property type="entry name" value="lambda repressor-like DNA-binding domains"/>
    <property type="match status" value="1"/>
</dbReference>
<gene>
    <name evidence="2" type="ORF">A8M32_19900</name>
</gene>
<accession>A0A1E3V8Z4</accession>
<dbReference type="InterPro" id="IPR010982">
    <property type="entry name" value="Lambda_DNA-bd_dom_sf"/>
</dbReference>
<dbReference type="EMBL" id="LYBW01000061">
    <property type="protein sequence ID" value="ODR89581.1"/>
    <property type="molecule type" value="Genomic_DNA"/>
</dbReference>
<dbReference type="PROSITE" id="PS50943">
    <property type="entry name" value="HTH_CROC1"/>
    <property type="match status" value="1"/>
</dbReference>
<evidence type="ECO:0000313" key="3">
    <source>
        <dbReference type="Proteomes" id="UP000094342"/>
    </source>
</evidence>
<reference evidence="3" key="1">
    <citation type="submission" date="2016-05" db="EMBL/GenBank/DDBJ databases">
        <authorList>
            <person name="Li Y."/>
        </authorList>
    </citation>
    <scope>NUCLEOTIDE SEQUENCE [LARGE SCALE GENOMIC DNA]</scope>
    <source>
        <strain evidence="3">YIC4027</strain>
    </source>
</reference>
<dbReference type="Pfam" id="PF01381">
    <property type="entry name" value="HTH_3"/>
    <property type="match status" value="1"/>
</dbReference>
<organism evidence="2 3">
    <name type="scientific">Sinorhizobium alkalisoli</name>
    <dbReference type="NCBI Taxonomy" id="1752398"/>
    <lineage>
        <taxon>Bacteria</taxon>
        <taxon>Pseudomonadati</taxon>
        <taxon>Pseudomonadota</taxon>
        <taxon>Alphaproteobacteria</taxon>
        <taxon>Hyphomicrobiales</taxon>
        <taxon>Rhizobiaceae</taxon>
        <taxon>Sinorhizobium/Ensifer group</taxon>
        <taxon>Sinorhizobium</taxon>
    </lineage>
</organism>
<dbReference type="STRING" id="1752398.A8M32_19900"/>
<dbReference type="Proteomes" id="UP000094342">
    <property type="component" value="Unassembled WGS sequence"/>
</dbReference>
<keyword evidence="3" id="KW-1185">Reference proteome</keyword>
<proteinExistence type="predicted"/>
<evidence type="ECO:0000313" key="2">
    <source>
        <dbReference type="EMBL" id="ODR89581.1"/>
    </source>
</evidence>
<dbReference type="OrthoDB" id="8116852at2"/>
<dbReference type="CDD" id="cd00093">
    <property type="entry name" value="HTH_XRE"/>
    <property type="match status" value="1"/>
</dbReference>
<dbReference type="Gene3D" id="1.10.260.40">
    <property type="entry name" value="lambda repressor-like DNA-binding domains"/>
    <property type="match status" value="1"/>
</dbReference>
<protein>
    <submittedName>
        <fullName evidence="2">Transcriptional regulator</fullName>
    </submittedName>
</protein>
<feature type="domain" description="HTH cro/C1-type" evidence="1">
    <location>
        <begin position="24"/>
        <end position="77"/>
    </location>
</feature>
<dbReference type="RefSeq" id="WP_069460148.1">
    <property type="nucleotide sequence ID" value="NZ_LYBW01000061.1"/>
</dbReference>
<sequence>MSISPTLGEEQVPISLAIDIAARVRAAREAVGYSIEDLAVTCGLTSIEISNIESGGESDPGKLKRVATALQVPISHLLPGEV</sequence>
<name>A0A1E3V8Z4_9HYPH</name>
<dbReference type="GO" id="GO:0003677">
    <property type="term" value="F:DNA binding"/>
    <property type="evidence" value="ECO:0007669"/>
    <property type="project" value="InterPro"/>
</dbReference>
<comment type="caution">
    <text evidence="2">The sequence shown here is derived from an EMBL/GenBank/DDBJ whole genome shotgun (WGS) entry which is preliminary data.</text>
</comment>
<evidence type="ECO:0000259" key="1">
    <source>
        <dbReference type="PROSITE" id="PS50943"/>
    </source>
</evidence>
<dbReference type="SMART" id="SM00530">
    <property type="entry name" value="HTH_XRE"/>
    <property type="match status" value="1"/>
</dbReference>
<dbReference type="InterPro" id="IPR001387">
    <property type="entry name" value="Cro/C1-type_HTH"/>
</dbReference>